<dbReference type="RefSeq" id="WP_184048808.1">
    <property type="nucleotide sequence ID" value="NZ_JACIGK010000054.1"/>
</dbReference>
<gene>
    <name evidence="1" type="ORF">GGD89_003800</name>
</gene>
<evidence type="ECO:0000313" key="2">
    <source>
        <dbReference type="Proteomes" id="UP000554286"/>
    </source>
</evidence>
<keyword evidence="2" id="KW-1185">Reference proteome</keyword>
<organism evidence="1 2">
    <name type="scientific">Roseospira visakhapatnamensis</name>
    <dbReference type="NCBI Taxonomy" id="390880"/>
    <lineage>
        <taxon>Bacteria</taxon>
        <taxon>Pseudomonadati</taxon>
        <taxon>Pseudomonadota</taxon>
        <taxon>Alphaproteobacteria</taxon>
        <taxon>Rhodospirillales</taxon>
        <taxon>Rhodospirillaceae</taxon>
        <taxon>Roseospira</taxon>
    </lineage>
</organism>
<accession>A0A7W6WBL4</accession>
<dbReference type="Proteomes" id="UP000554286">
    <property type="component" value="Unassembled WGS sequence"/>
</dbReference>
<proteinExistence type="predicted"/>
<evidence type="ECO:0000313" key="1">
    <source>
        <dbReference type="EMBL" id="MBB4268144.1"/>
    </source>
</evidence>
<dbReference type="Pfam" id="PF23840">
    <property type="entry name" value="Phage_tail_terminator"/>
    <property type="match status" value="1"/>
</dbReference>
<dbReference type="EMBL" id="JACIGK010000054">
    <property type="protein sequence ID" value="MBB4268144.1"/>
    <property type="molecule type" value="Genomic_DNA"/>
</dbReference>
<dbReference type="AlphaFoldDB" id="A0A7W6WBL4"/>
<sequence>MIGAALVDPLIARVAAVPGIATVETAEDLAALIAAGDLPKQTPAAFMLPSDEGAETLARSVHTSRISTIMTAVLATRASGRGPADRPLDALGHAVIRALDGVAPADGWTPLGYQGGRQQIRAASRDRQGAVFLTLDFLTTTTLRRT</sequence>
<dbReference type="InterPro" id="IPR056912">
    <property type="entry name" value="Phage_JBD30_tail_term-like"/>
</dbReference>
<name>A0A7W6WBL4_9PROT</name>
<protein>
    <submittedName>
        <fullName evidence="1">Uncharacterized protein</fullName>
    </submittedName>
</protein>
<reference evidence="1 2" key="1">
    <citation type="submission" date="2020-08" db="EMBL/GenBank/DDBJ databases">
        <title>Genome sequencing of Purple Non-Sulfur Bacteria from various extreme environments.</title>
        <authorList>
            <person name="Mayer M."/>
        </authorList>
    </citation>
    <scope>NUCLEOTIDE SEQUENCE [LARGE SCALE GENOMIC DNA]</scope>
    <source>
        <strain evidence="1 2">JA131</strain>
    </source>
</reference>
<comment type="caution">
    <text evidence="1">The sequence shown here is derived from an EMBL/GenBank/DDBJ whole genome shotgun (WGS) entry which is preliminary data.</text>
</comment>